<dbReference type="GO" id="GO:0000105">
    <property type="term" value="P:L-histidine biosynthetic process"/>
    <property type="evidence" value="ECO:0007669"/>
    <property type="project" value="UniProtKB-KW"/>
</dbReference>
<protein>
    <submittedName>
        <fullName evidence="3">HisA/hisF family protein</fullName>
    </submittedName>
</protein>
<dbReference type="PANTHER" id="PTHR43090:SF2">
    <property type="entry name" value="1-(5-PHOSPHORIBOSYL)-5-[(5-PHOSPHORIBOSYLAMINO)METHYLIDENEAMINO] IMIDAZOLE-4-CARBOXAMIDE ISOMERASE"/>
    <property type="match status" value="1"/>
</dbReference>
<dbReference type="NCBIfam" id="TIGR00734">
    <property type="entry name" value="hisAF_rel"/>
    <property type="match status" value="1"/>
</dbReference>
<evidence type="ECO:0000256" key="1">
    <source>
        <dbReference type="ARBA" id="ARBA00009667"/>
    </source>
</evidence>
<dbReference type="InterPro" id="IPR044524">
    <property type="entry name" value="Isoase_HisA-like"/>
</dbReference>
<accession>A0A090I8K2</accession>
<name>A0A090I8K2_METFO</name>
<gene>
    <name evidence="3" type="ORF">DSM1535_2341</name>
</gene>
<dbReference type="GO" id="GO:0000162">
    <property type="term" value="P:L-tryptophan biosynthetic process"/>
    <property type="evidence" value="ECO:0007669"/>
    <property type="project" value="TreeGrafter"/>
</dbReference>
<dbReference type="PATRIC" id="fig|2162.9.peg.2416"/>
<keyword evidence="2" id="KW-0028">Amino-acid biosynthesis</keyword>
<sequence>MGIFPVKLLKTYSYITFRVVALMIIPVLDIKSSIAVSGKSGNRDEYQPLETVFSPSSHPLEIARALKERGAQEIYIADLDAIENKGSNRDLVGKINQVLPVMLDCGACDPESVTEALKFADKVIVATETLKSMDDLQQIFSRVNRQQIIISIDLVQDQIYSRNMDLDWENLRETLERLRPSQIIILDISQVGTRKGVNWDVVDRFSGLESTVILGGGITGSDLEEITRKGVAKVLVGTALHSGQMEPSF</sequence>
<dbReference type="GO" id="GO:0005737">
    <property type="term" value="C:cytoplasm"/>
    <property type="evidence" value="ECO:0007669"/>
    <property type="project" value="TreeGrafter"/>
</dbReference>
<dbReference type="CDD" id="cd04723">
    <property type="entry name" value="HisA_HisF"/>
    <property type="match status" value="1"/>
</dbReference>
<reference evidence="3" key="1">
    <citation type="submission" date="2014-08" db="EMBL/GenBank/DDBJ databases">
        <authorList>
            <person name="Wibberg D."/>
        </authorList>
    </citation>
    <scope>NUCLEOTIDE SEQUENCE</scope>
</reference>
<dbReference type="EMBL" id="LN515531">
    <property type="protein sequence ID" value="CEA14731.1"/>
    <property type="molecule type" value="Genomic_DNA"/>
</dbReference>
<keyword evidence="2" id="KW-0368">Histidine biosynthesis</keyword>
<dbReference type="KEGG" id="mfi:DSM1535_2341"/>
<proteinExistence type="inferred from homology"/>
<dbReference type="Gene3D" id="3.20.20.70">
    <property type="entry name" value="Aldolase class I"/>
    <property type="match status" value="1"/>
</dbReference>
<dbReference type="InterPro" id="IPR013785">
    <property type="entry name" value="Aldolase_TIM"/>
</dbReference>
<dbReference type="GO" id="GO:0003949">
    <property type="term" value="F:1-(5-phosphoribosyl)-5-[(5-phosphoribosylamino)methylideneamino]imidazole-4-carboxamide isomerase activity"/>
    <property type="evidence" value="ECO:0007669"/>
    <property type="project" value="InterPro"/>
</dbReference>
<organism evidence="3">
    <name type="scientific">Methanobacterium formicicum</name>
    <dbReference type="NCBI Taxonomy" id="2162"/>
    <lineage>
        <taxon>Archaea</taxon>
        <taxon>Methanobacteriati</taxon>
        <taxon>Methanobacteriota</taxon>
        <taxon>Methanomada group</taxon>
        <taxon>Methanobacteria</taxon>
        <taxon>Methanobacteriales</taxon>
        <taxon>Methanobacteriaceae</taxon>
        <taxon>Methanobacterium</taxon>
    </lineage>
</organism>
<evidence type="ECO:0000256" key="2">
    <source>
        <dbReference type="RuleBase" id="RU003657"/>
    </source>
</evidence>
<comment type="similarity">
    <text evidence="1 2">Belongs to the HisA/HisF family.</text>
</comment>
<dbReference type="InterPro" id="IPR006062">
    <property type="entry name" value="His_biosynth"/>
</dbReference>
<dbReference type="SUPFAM" id="SSF51366">
    <property type="entry name" value="Ribulose-phoshate binding barrel"/>
    <property type="match status" value="1"/>
</dbReference>
<dbReference type="PANTHER" id="PTHR43090">
    <property type="entry name" value="1-(5-PHOSPHORIBOSYL)-5-[(5-PHOSPHORIBOSYLAMINO)METHYLIDENEAMINO] IMIDAZOLE-4-CARBOXAMIDE ISOMERASE"/>
    <property type="match status" value="1"/>
</dbReference>
<dbReference type="AlphaFoldDB" id="A0A090I8K2"/>
<dbReference type="InterPro" id="IPR011060">
    <property type="entry name" value="RibuloseP-bd_barrel"/>
</dbReference>
<dbReference type="InterPro" id="IPR004650">
    <property type="entry name" value="HisA/F-archaeal"/>
</dbReference>
<evidence type="ECO:0000313" key="3">
    <source>
        <dbReference type="EMBL" id="CEA14731.1"/>
    </source>
</evidence>
<dbReference type="Pfam" id="PF00977">
    <property type="entry name" value="His_biosynth"/>
    <property type="match status" value="1"/>
</dbReference>